<keyword evidence="2" id="KW-1185">Reference proteome</keyword>
<dbReference type="EMBL" id="AVOT02001859">
    <property type="protein sequence ID" value="MBW0468427.1"/>
    <property type="molecule type" value="Genomic_DNA"/>
</dbReference>
<organism evidence="1 2">
    <name type="scientific">Austropuccinia psidii MF-1</name>
    <dbReference type="NCBI Taxonomy" id="1389203"/>
    <lineage>
        <taxon>Eukaryota</taxon>
        <taxon>Fungi</taxon>
        <taxon>Dikarya</taxon>
        <taxon>Basidiomycota</taxon>
        <taxon>Pucciniomycotina</taxon>
        <taxon>Pucciniomycetes</taxon>
        <taxon>Pucciniales</taxon>
        <taxon>Sphaerophragmiaceae</taxon>
        <taxon>Austropuccinia</taxon>
    </lineage>
</organism>
<proteinExistence type="predicted"/>
<sequence length="93" mass="10696">MEPEAKLLPSSQVRPWNFTIYKVVGHQNLPPISLQHCNGCSKPHIRSYTIEKAGTEQKNCKSCRYTYCTLCPVTKIRTCRTNSPPPLFCFLFF</sequence>
<gene>
    <name evidence="1" type="ORF">O181_008142</name>
</gene>
<protein>
    <submittedName>
        <fullName evidence="1">Uncharacterized protein</fullName>
    </submittedName>
</protein>
<name>A0A9Q3BN95_9BASI</name>
<dbReference type="Proteomes" id="UP000765509">
    <property type="component" value="Unassembled WGS sequence"/>
</dbReference>
<accession>A0A9Q3BN95</accession>
<reference evidence="1" key="1">
    <citation type="submission" date="2021-03" db="EMBL/GenBank/DDBJ databases">
        <title>Draft genome sequence of rust myrtle Austropuccinia psidii MF-1, a brazilian biotype.</title>
        <authorList>
            <person name="Quecine M.C."/>
            <person name="Pachon D.M.R."/>
            <person name="Bonatelli M.L."/>
            <person name="Correr F.H."/>
            <person name="Franceschini L.M."/>
            <person name="Leite T.F."/>
            <person name="Margarido G.R.A."/>
            <person name="Almeida C.A."/>
            <person name="Ferrarezi J.A."/>
            <person name="Labate C.A."/>
        </authorList>
    </citation>
    <scope>NUCLEOTIDE SEQUENCE</scope>
    <source>
        <strain evidence="1">MF-1</strain>
    </source>
</reference>
<evidence type="ECO:0000313" key="1">
    <source>
        <dbReference type="EMBL" id="MBW0468427.1"/>
    </source>
</evidence>
<evidence type="ECO:0000313" key="2">
    <source>
        <dbReference type="Proteomes" id="UP000765509"/>
    </source>
</evidence>
<dbReference type="AlphaFoldDB" id="A0A9Q3BN95"/>
<comment type="caution">
    <text evidence="1">The sequence shown here is derived from an EMBL/GenBank/DDBJ whole genome shotgun (WGS) entry which is preliminary data.</text>
</comment>